<accession>A0ABC8UBR0</accession>
<dbReference type="PANTHER" id="PTHR33077:SF8">
    <property type="entry name" value="PROTEIN TIFY 8"/>
    <property type="match status" value="1"/>
</dbReference>
<dbReference type="InterPro" id="IPR010399">
    <property type="entry name" value="Tify_dom"/>
</dbReference>
<dbReference type="PANTHER" id="PTHR33077">
    <property type="entry name" value="PROTEIN TIFY 4A-RELATED-RELATED"/>
    <property type="match status" value="1"/>
</dbReference>
<comment type="function">
    <text evidence="2">Repressor of jasmonate responses.</text>
</comment>
<comment type="domain">
    <text evidence="2">The jas domain is required for interaction with COI1.</text>
</comment>
<feature type="compositionally biased region" description="Polar residues" evidence="3">
    <location>
        <begin position="181"/>
        <end position="192"/>
    </location>
</feature>
<keyword evidence="2" id="KW-0539">Nucleus</keyword>
<keyword evidence="2" id="KW-1184">Jasmonic acid signaling pathway</keyword>
<dbReference type="GO" id="GO:0005634">
    <property type="term" value="C:nucleus"/>
    <property type="evidence" value="ECO:0007669"/>
    <property type="project" value="UniProtKB-SubCell"/>
</dbReference>
<feature type="domain" description="Tify" evidence="4">
    <location>
        <begin position="305"/>
        <end position="340"/>
    </location>
</feature>
<dbReference type="GO" id="GO:2000022">
    <property type="term" value="P:regulation of jasmonic acid mediated signaling pathway"/>
    <property type="evidence" value="ECO:0007669"/>
    <property type="project" value="UniProtKB-UniRule"/>
</dbReference>
<evidence type="ECO:0000313" key="6">
    <source>
        <dbReference type="Proteomes" id="UP001642360"/>
    </source>
</evidence>
<dbReference type="AlphaFoldDB" id="A0ABC8UBR0"/>
<comment type="similarity">
    <text evidence="1 2">Belongs to the TIFY/JAZ family.</text>
</comment>
<dbReference type="Proteomes" id="UP001642360">
    <property type="component" value="Unassembled WGS sequence"/>
</dbReference>
<evidence type="ECO:0000259" key="4">
    <source>
        <dbReference type="PROSITE" id="PS51320"/>
    </source>
</evidence>
<name>A0ABC8UBR0_9AQUA</name>
<dbReference type="GO" id="GO:0009611">
    <property type="term" value="P:response to wounding"/>
    <property type="evidence" value="ECO:0007669"/>
    <property type="project" value="UniProtKB-UniRule"/>
</dbReference>
<organism evidence="5 6">
    <name type="scientific">Ilex paraguariensis</name>
    <name type="common">yerba mate</name>
    <dbReference type="NCBI Taxonomy" id="185542"/>
    <lineage>
        <taxon>Eukaryota</taxon>
        <taxon>Viridiplantae</taxon>
        <taxon>Streptophyta</taxon>
        <taxon>Embryophyta</taxon>
        <taxon>Tracheophyta</taxon>
        <taxon>Spermatophyta</taxon>
        <taxon>Magnoliopsida</taxon>
        <taxon>eudicotyledons</taxon>
        <taxon>Gunneridae</taxon>
        <taxon>Pentapetalae</taxon>
        <taxon>asterids</taxon>
        <taxon>campanulids</taxon>
        <taxon>Aquifoliales</taxon>
        <taxon>Aquifoliaceae</taxon>
        <taxon>Ilex</taxon>
    </lineage>
</organism>
<proteinExistence type="inferred from homology"/>
<comment type="caution">
    <text evidence="5">The sequence shown here is derived from an EMBL/GenBank/DDBJ whole genome shotgun (WGS) entry which is preliminary data.</text>
</comment>
<dbReference type="PROSITE" id="PS51320">
    <property type="entry name" value="TIFY"/>
    <property type="match status" value="1"/>
</dbReference>
<dbReference type="Pfam" id="PF06200">
    <property type="entry name" value="tify"/>
    <property type="match status" value="1"/>
</dbReference>
<feature type="region of interest" description="Disordered" evidence="3">
    <location>
        <begin position="274"/>
        <end position="301"/>
    </location>
</feature>
<dbReference type="InterPro" id="IPR040390">
    <property type="entry name" value="TIFY/JAZ"/>
</dbReference>
<dbReference type="GO" id="GO:0031347">
    <property type="term" value="P:regulation of defense response"/>
    <property type="evidence" value="ECO:0007669"/>
    <property type="project" value="UniProtKB-UniRule"/>
</dbReference>
<evidence type="ECO:0000256" key="1">
    <source>
        <dbReference type="ARBA" id="ARBA00008614"/>
    </source>
</evidence>
<feature type="region of interest" description="Disordered" evidence="3">
    <location>
        <begin position="174"/>
        <end position="197"/>
    </location>
</feature>
<sequence length="417" mass="44285">MAVLLMKMAHNCKSNTSNVNANNSTEEVKPTIFHDFLGKGYASDSLPAERMSSGGHVRLESELMPSSVSPGASSGGGRGPISTTSDLGSGRQARNHFEGVPFYGPRSDFSGHEASNRVVGSKRSNSDLSFMGSSRDVILQMRQDSLESSHLMKIMRKVGREQPRQSHDEEAYFGKHPMRPTSASVVLQPTTSDRTDTNVSEWERAIPMNVGPGVRYPPRAGQVVPFQHQTPANRLKASNSGPSVISQAAADEGSRTGIKGSGILSSVNAISDRNPSGVLASGGKRKSGTCIIEPESSTPPKREGIAFANHQMTIFYGGQAHVFDNVHPNKADVIIALAGSNGGSWSTTYAPKSSLRSPFGENYMSSGGNDIGAASNFALSPAFHGKLLVAGNSSHGFGSGDRISVLPGDQYYFQNLV</sequence>
<evidence type="ECO:0000256" key="3">
    <source>
        <dbReference type="SAM" id="MobiDB-lite"/>
    </source>
</evidence>
<comment type="subcellular location">
    <subcellularLocation>
        <location evidence="2">Nucleus</location>
    </subcellularLocation>
</comment>
<keyword evidence="6" id="KW-1185">Reference proteome</keyword>
<feature type="region of interest" description="Disordered" evidence="3">
    <location>
        <begin position="63"/>
        <end position="95"/>
    </location>
</feature>
<evidence type="ECO:0000313" key="5">
    <source>
        <dbReference type="EMBL" id="CAK9179215.1"/>
    </source>
</evidence>
<reference evidence="5 6" key="1">
    <citation type="submission" date="2024-02" db="EMBL/GenBank/DDBJ databases">
        <authorList>
            <person name="Vignale AGUSTIN F."/>
            <person name="Sosa J E."/>
            <person name="Modenutti C."/>
        </authorList>
    </citation>
    <scope>NUCLEOTIDE SEQUENCE [LARGE SCALE GENOMIC DNA]</scope>
</reference>
<dbReference type="EMBL" id="CAUOFW020007436">
    <property type="protein sequence ID" value="CAK9179215.1"/>
    <property type="molecule type" value="Genomic_DNA"/>
</dbReference>
<gene>
    <name evidence="5" type="ORF">ILEXP_LOCUS49154</name>
</gene>
<protein>
    <recommendedName>
        <fullName evidence="2">Protein TIFY</fullName>
    </recommendedName>
    <alternativeName>
        <fullName evidence="2">Jasmonate ZIM domain-containing protein</fullName>
    </alternativeName>
</protein>
<evidence type="ECO:0000256" key="2">
    <source>
        <dbReference type="RuleBase" id="RU369065"/>
    </source>
</evidence>
<dbReference type="SMART" id="SM00979">
    <property type="entry name" value="TIFY"/>
    <property type="match status" value="1"/>
</dbReference>